<keyword evidence="2 3" id="KW-0040">ANK repeat</keyword>
<dbReference type="SMART" id="SM00248">
    <property type="entry name" value="ANK"/>
    <property type="match status" value="3"/>
</dbReference>
<dbReference type="InterPro" id="IPR002110">
    <property type="entry name" value="Ankyrin_rpt"/>
</dbReference>
<accession>A0AA36IUP9</accession>
<dbReference type="SUPFAM" id="SSF48403">
    <property type="entry name" value="Ankyrin repeat"/>
    <property type="match status" value="1"/>
</dbReference>
<comment type="caution">
    <text evidence="4">The sequence shown here is derived from an EMBL/GenBank/DDBJ whole genome shotgun (WGS) entry which is preliminary data.</text>
</comment>
<protein>
    <recommendedName>
        <fullName evidence="6">Ankyrin repeat domain-containing protein</fullName>
    </recommendedName>
</protein>
<feature type="repeat" description="ANK" evidence="3">
    <location>
        <begin position="39"/>
        <end position="72"/>
    </location>
</feature>
<evidence type="ECO:0008006" key="6">
    <source>
        <dbReference type="Google" id="ProtNLM"/>
    </source>
</evidence>
<dbReference type="Gene3D" id="1.25.40.20">
    <property type="entry name" value="Ankyrin repeat-containing domain"/>
    <property type="match status" value="1"/>
</dbReference>
<dbReference type="PANTHER" id="PTHR24173">
    <property type="entry name" value="ANKYRIN REPEAT CONTAINING"/>
    <property type="match status" value="1"/>
</dbReference>
<gene>
    <name evidence="4" type="ORF">EVOR1521_LOCUS18638</name>
</gene>
<reference evidence="4" key="1">
    <citation type="submission" date="2023-08" db="EMBL/GenBank/DDBJ databases">
        <authorList>
            <person name="Chen Y."/>
            <person name="Shah S."/>
            <person name="Dougan E. K."/>
            <person name="Thang M."/>
            <person name="Chan C."/>
        </authorList>
    </citation>
    <scope>NUCLEOTIDE SEQUENCE</scope>
</reference>
<keyword evidence="5" id="KW-1185">Reference proteome</keyword>
<organism evidence="4 5">
    <name type="scientific">Effrenium voratum</name>
    <dbReference type="NCBI Taxonomy" id="2562239"/>
    <lineage>
        <taxon>Eukaryota</taxon>
        <taxon>Sar</taxon>
        <taxon>Alveolata</taxon>
        <taxon>Dinophyceae</taxon>
        <taxon>Suessiales</taxon>
        <taxon>Symbiodiniaceae</taxon>
        <taxon>Effrenium</taxon>
    </lineage>
</organism>
<dbReference type="AlphaFoldDB" id="A0AA36IUP9"/>
<proteinExistence type="predicted"/>
<dbReference type="PROSITE" id="PS50297">
    <property type="entry name" value="ANK_REP_REGION"/>
    <property type="match status" value="3"/>
</dbReference>
<feature type="repeat" description="ANK" evidence="3">
    <location>
        <begin position="106"/>
        <end position="138"/>
    </location>
</feature>
<name>A0AA36IUP9_9DINO</name>
<dbReference type="InterPro" id="IPR036770">
    <property type="entry name" value="Ankyrin_rpt-contain_sf"/>
</dbReference>
<evidence type="ECO:0000256" key="1">
    <source>
        <dbReference type="ARBA" id="ARBA00022737"/>
    </source>
</evidence>
<sequence length="189" mass="20766">MSRSVLARSTTVLKACSQGDLGQLKLMAKRGALQQKCQAGNSLLHVGARSGQLEVVQFLLSNRQVDVNVQNKNGWTPLMWTAITGQVELAELLIQAASDIYKRDEKGMTALMWAAKHGHQEIARLLLNAGEHTGRKDFAGRLASDHAQQHAAMLALLEATARVNQRMLVAAQRNDLKKVAKCLGEPRRH</sequence>
<evidence type="ECO:0000313" key="4">
    <source>
        <dbReference type="EMBL" id="CAJ1393867.1"/>
    </source>
</evidence>
<feature type="repeat" description="ANK" evidence="3">
    <location>
        <begin position="73"/>
        <end position="105"/>
    </location>
</feature>
<dbReference type="Proteomes" id="UP001178507">
    <property type="component" value="Unassembled WGS sequence"/>
</dbReference>
<dbReference type="Pfam" id="PF12796">
    <property type="entry name" value="Ank_2"/>
    <property type="match status" value="1"/>
</dbReference>
<evidence type="ECO:0000256" key="3">
    <source>
        <dbReference type="PROSITE-ProRule" id="PRU00023"/>
    </source>
</evidence>
<dbReference type="EMBL" id="CAUJNA010002668">
    <property type="protein sequence ID" value="CAJ1393867.1"/>
    <property type="molecule type" value="Genomic_DNA"/>
</dbReference>
<keyword evidence="1" id="KW-0677">Repeat</keyword>
<dbReference type="PANTHER" id="PTHR24173:SF74">
    <property type="entry name" value="ANKYRIN REPEAT DOMAIN-CONTAINING PROTEIN 16"/>
    <property type="match status" value="1"/>
</dbReference>
<dbReference type="PROSITE" id="PS50088">
    <property type="entry name" value="ANK_REPEAT"/>
    <property type="match status" value="3"/>
</dbReference>
<evidence type="ECO:0000313" key="5">
    <source>
        <dbReference type="Proteomes" id="UP001178507"/>
    </source>
</evidence>
<evidence type="ECO:0000256" key="2">
    <source>
        <dbReference type="ARBA" id="ARBA00023043"/>
    </source>
</evidence>